<dbReference type="InterPro" id="IPR003488">
    <property type="entry name" value="DprA"/>
</dbReference>
<evidence type="ECO:0000313" key="3">
    <source>
        <dbReference type="EMBL" id="TWP38526.1"/>
    </source>
</evidence>
<dbReference type="AlphaFoldDB" id="A0A563E7L9"/>
<reference evidence="3 4" key="2">
    <citation type="submission" date="2019-08" db="EMBL/GenBank/DDBJ databases">
        <title>Jejuicoccus antrihumi gen. nov., sp. nov., a new member of the family Dermacoccaceae isolated from a cave.</title>
        <authorList>
            <person name="Schumann P."/>
            <person name="Kim I.S."/>
        </authorList>
    </citation>
    <scope>NUCLEOTIDE SEQUENCE [LARGE SCALE GENOMIC DNA]</scope>
    <source>
        <strain evidence="3 4">C5-26</strain>
    </source>
</reference>
<dbReference type="Gene3D" id="3.40.50.450">
    <property type="match status" value="1"/>
</dbReference>
<protein>
    <submittedName>
        <fullName evidence="3">DNA-processing protein DprA</fullName>
    </submittedName>
</protein>
<dbReference type="Pfam" id="PF02481">
    <property type="entry name" value="DNA_processg_A"/>
    <property type="match status" value="1"/>
</dbReference>
<gene>
    <name evidence="3" type="ORF">FGL98_01655</name>
</gene>
<dbReference type="EMBL" id="VCQV01000002">
    <property type="protein sequence ID" value="TWP38526.1"/>
    <property type="molecule type" value="Genomic_DNA"/>
</dbReference>
<sequence>MEPDERETAALLALLRTKPRGTSWGSIAGEVSFVGSAIQVLDGVSSEGLFRSPEIDEALSAAARDIARWKQAGLTWVTVLDDRYPHRLRDIREAPPFLFYSGDLRAADQGMSVVGSRAASDWGVRFAADAAHLLVRSGLSVVSGLAEGIDASAHRATLDAGGRTVAFLGTGITRSYPAKNRDLQSEIGARGLVLSQFYPDMSPTKHTFPMRNATMSGYGLATIVVEAGEQSGARIQARVAGEHGRPVILTRRVVDGTTWGADMAQRANVRVIGTSDELEEAVGELRGVHDRLESALEALTAE</sequence>
<dbReference type="PANTHER" id="PTHR43022">
    <property type="entry name" value="PROTEIN SMF"/>
    <property type="match status" value="1"/>
</dbReference>
<keyword evidence="4" id="KW-1185">Reference proteome</keyword>
<dbReference type="InterPro" id="IPR057666">
    <property type="entry name" value="DrpA_SLOG"/>
</dbReference>
<dbReference type="PANTHER" id="PTHR43022:SF1">
    <property type="entry name" value="PROTEIN SMF"/>
    <property type="match status" value="1"/>
</dbReference>
<evidence type="ECO:0000256" key="1">
    <source>
        <dbReference type="ARBA" id="ARBA00006525"/>
    </source>
</evidence>
<accession>A0A563E7L9</accession>
<comment type="caution">
    <text evidence="3">The sequence shown here is derived from an EMBL/GenBank/DDBJ whole genome shotgun (WGS) entry which is preliminary data.</text>
</comment>
<dbReference type="RefSeq" id="WP_146314929.1">
    <property type="nucleotide sequence ID" value="NZ_VCQV01000002.1"/>
</dbReference>
<evidence type="ECO:0000259" key="2">
    <source>
        <dbReference type="Pfam" id="PF02481"/>
    </source>
</evidence>
<comment type="similarity">
    <text evidence="1">Belongs to the DprA/Smf family.</text>
</comment>
<dbReference type="OrthoDB" id="9785707at2"/>
<evidence type="ECO:0000313" key="4">
    <source>
        <dbReference type="Proteomes" id="UP000320244"/>
    </source>
</evidence>
<proteinExistence type="inferred from homology"/>
<reference evidence="3 4" key="1">
    <citation type="submission" date="2019-05" db="EMBL/GenBank/DDBJ databases">
        <authorList>
            <person name="Lee S.D."/>
        </authorList>
    </citation>
    <scope>NUCLEOTIDE SEQUENCE [LARGE SCALE GENOMIC DNA]</scope>
    <source>
        <strain evidence="3 4">C5-26</strain>
    </source>
</reference>
<feature type="domain" description="Smf/DprA SLOG" evidence="2">
    <location>
        <begin position="77"/>
        <end position="257"/>
    </location>
</feature>
<dbReference type="SUPFAM" id="SSF102405">
    <property type="entry name" value="MCP/YpsA-like"/>
    <property type="match status" value="1"/>
</dbReference>
<dbReference type="GO" id="GO:0009294">
    <property type="term" value="P:DNA-mediated transformation"/>
    <property type="evidence" value="ECO:0007669"/>
    <property type="project" value="InterPro"/>
</dbReference>
<dbReference type="Proteomes" id="UP000320244">
    <property type="component" value="Unassembled WGS sequence"/>
</dbReference>
<name>A0A563E7L9_9MICO</name>
<organism evidence="3 4">
    <name type="scientific">Leekyejoonella antrihumi</name>
    <dbReference type="NCBI Taxonomy" id="1660198"/>
    <lineage>
        <taxon>Bacteria</taxon>
        <taxon>Bacillati</taxon>
        <taxon>Actinomycetota</taxon>
        <taxon>Actinomycetes</taxon>
        <taxon>Micrococcales</taxon>
        <taxon>Dermacoccaceae</taxon>
        <taxon>Leekyejoonella</taxon>
    </lineage>
</organism>